<organism evidence="8 9">
    <name type="scientific">Sphaeroforma arctica JP610</name>
    <dbReference type="NCBI Taxonomy" id="667725"/>
    <lineage>
        <taxon>Eukaryota</taxon>
        <taxon>Ichthyosporea</taxon>
        <taxon>Ichthyophonida</taxon>
        <taxon>Sphaeroforma</taxon>
    </lineage>
</organism>
<feature type="compositionally biased region" description="Basic and acidic residues" evidence="5">
    <location>
        <begin position="630"/>
        <end position="644"/>
    </location>
</feature>
<dbReference type="InterPro" id="IPR013087">
    <property type="entry name" value="Znf_C2H2_type"/>
</dbReference>
<dbReference type="PROSITE" id="PS50865">
    <property type="entry name" value="ZF_MYND_2"/>
    <property type="match status" value="1"/>
</dbReference>
<dbReference type="SMART" id="SM00355">
    <property type="entry name" value="ZnF_C2H2"/>
    <property type="match status" value="1"/>
</dbReference>
<feature type="compositionally biased region" description="Polar residues" evidence="5">
    <location>
        <begin position="383"/>
        <end position="396"/>
    </location>
</feature>
<feature type="compositionally biased region" description="Basic and acidic residues" evidence="5">
    <location>
        <begin position="67"/>
        <end position="145"/>
    </location>
</feature>
<dbReference type="InterPro" id="IPR002893">
    <property type="entry name" value="Znf_MYND"/>
</dbReference>
<feature type="compositionally biased region" description="Basic and acidic residues" evidence="5">
    <location>
        <begin position="191"/>
        <end position="239"/>
    </location>
</feature>
<feature type="compositionally biased region" description="Basic and acidic residues" evidence="5">
    <location>
        <begin position="432"/>
        <end position="442"/>
    </location>
</feature>
<evidence type="ECO:0000256" key="1">
    <source>
        <dbReference type="ARBA" id="ARBA00022723"/>
    </source>
</evidence>
<feature type="region of interest" description="Disordered" evidence="5">
    <location>
        <begin position="529"/>
        <end position="915"/>
    </location>
</feature>
<feature type="compositionally biased region" description="Low complexity" evidence="5">
    <location>
        <begin position="878"/>
        <end position="887"/>
    </location>
</feature>
<dbReference type="RefSeq" id="XP_014157933.1">
    <property type="nucleotide sequence ID" value="XM_014302458.1"/>
</dbReference>
<dbReference type="OrthoDB" id="8630045at2759"/>
<reference evidence="8 9" key="1">
    <citation type="submission" date="2011-02" db="EMBL/GenBank/DDBJ databases">
        <title>The Genome Sequence of Sphaeroforma arctica JP610.</title>
        <authorList>
            <consortium name="The Broad Institute Genome Sequencing Platform"/>
            <person name="Russ C."/>
            <person name="Cuomo C."/>
            <person name="Young S.K."/>
            <person name="Zeng Q."/>
            <person name="Gargeya S."/>
            <person name="Alvarado L."/>
            <person name="Berlin A."/>
            <person name="Chapman S.B."/>
            <person name="Chen Z."/>
            <person name="Freedman E."/>
            <person name="Gellesch M."/>
            <person name="Goldberg J."/>
            <person name="Griggs A."/>
            <person name="Gujja S."/>
            <person name="Heilman E."/>
            <person name="Heiman D."/>
            <person name="Howarth C."/>
            <person name="Mehta T."/>
            <person name="Neiman D."/>
            <person name="Pearson M."/>
            <person name="Roberts A."/>
            <person name="Saif S."/>
            <person name="Shea T."/>
            <person name="Shenoy N."/>
            <person name="Sisk P."/>
            <person name="Stolte C."/>
            <person name="Sykes S."/>
            <person name="White J."/>
            <person name="Yandava C."/>
            <person name="Burger G."/>
            <person name="Gray M.W."/>
            <person name="Holland P.W.H."/>
            <person name="King N."/>
            <person name="Lang F.B.F."/>
            <person name="Roger A.J."/>
            <person name="Ruiz-Trillo I."/>
            <person name="Haas B."/>
            <person name="Nusbaum C."/>
            <person name="Birren B."/>
        </authorList>
    </citation>
    <scope>NUCLEOTIDE SEQUENCE [LARGE SCALE GENOMIC DNA]</scope>
    <source>
        <strain evidence="8 9">JP610</strain>
    </source>
</reference>
<accession>A0A0L0G5D7</accession>
<keyword evidence="1" id="KW-0479">Metal-binding</keyword>
<feature type="compositionally biased region" description="Basic and acidic residues" evidence="5">
    <location>
        <begin position="279"/>
        <end position="290"/>
    </location>
</feature>
<name>A0A0L0G5D7_9EUKA</name>
<feature type="compositionally biased region" description="Low complexity" evidence="5">
    <location>
        <begin position="448"/>
        <end position="462"/>
    </location>
</feature>
<dbReference type="PROSITE" id="PS00028">
    <property type="entry name" value="ZINC_FINGER_C2H2_1"/>
    <property type="match status" value="1"/>
</dbReference>
<evidence type="ECO:0000256" key="2">
    <source>
        <dbReference type="ARBA" id="ARBA00022771"/>
    </source>
</evidence>
<gene>
    <name evidence="8" type="ORF">SARC_03741</name>
</gene>
<evidence type="ECO:0000313" key="9">
    <source>
        <dbReference type="Proteomes" id="UP000054560"/>
    </source>
</evidence>
<evidence type="ECO:0000256" key="5">
    <source>
        <dbReference type="SAM" id="MobiDB-lite"/>
    </source>
</evidence>
<feature type="compositionally biased region" description="Polar residues" evidence="5">
    <location>
        <begin position="243"/>
        <end position="256"/>
    </location>
</feature>
<evidence type="ECO:0000313" key="8">
    <source>
        <dbReference type="EMBL" id="KNC84031.1"/>
    </source>
</evidence>
<evidence type="ECO:0000259" key="6">
    <source>
        <dbReference type="PROSITE" id="PS50157"/>
    </source>
</evidence>
<keyword evidence="2 4" id="KW-0863">Zinc-finger</keyword>
<dbReference type="GO" id="GO:0008270">
    <property type="term" value="F:zinc ion binding"/>
    <property type="evidence" value="ECO:0007669"/>
    <property type="project" value="UniProtKB-KW"/>
</dbReference>
<dbReference type="STRING" id="667725.A0A0L0G5D7"/>
<protein>
    <recommendedName>
        <fullName evidence="10">MYND-type domain-containing protein</fullName>
    </recommendedName>
</protein>
<dbReference type="Proteomes" id="UP000054560">
    <property type="component" value="Unassembled WGS sequence"/>
</dbReference>
<feature type="compositionally biased region" description="Polar residues" evidence="5">
    <location>
        <begin position="155"/>
        <end position="168"/>
    </location>
</feature>
<proteinExistence type="predicted"/>
<dbReference type="Gene3D" id="6.10.140.2220">
    <property type="match status" value="1"/>
</dbReference>
<dbReference type="EMBL" id="KQ241793">
    <property type="protein sequence ID" value="KNC84031.1"/>
    <property type="molecule type" value="Genomic_DNA"/>
</dbReference>
<feature type="compositionally biased region" description="Basic and acidic residues" evidence="5">
    <location>
        <begin position="311"/>
        <end position="354"/>
    </location>
</feature>
<dbReference type="PROSITE" id="PS50157">
    <property type="entry name" value="ZINC_FINGER_C2H2_2"/>
    <property type="match status" value="1"/>
</dbReference>
<feature type="compositionally biased region" description="Basic and acidic residues" evidence="5">
    <location>
        <begin position="260"/>
        <end position="271"/>
    </location>
</feature>
<dbReference type="SUPFAM" id="SSF144232">
    <property type="entry name" value="HIT/MYND zinc finger-like"/>
    <property type="match status" value="1"/>
</dbReference>
<dbReference type="AlphaFoldDB" id="A0A0L0G5D7"/>
<evidence type="ECO:0000259" key="7">
    <source>
        <dbReference type="PROSITE" id="PS50865"/>
    </source>
</evidence>
<dbReference type="Gene3D" id="3.30.160.60">
    <property type="entry name" value="Classic Zinc Finger"/>
    <property type="match status" value="1"/>
</dbReference>
<keyword evidence="3" id="KW-0862">Zinc</keyword>
<dbReference type="GeneID" id="25904245"/>
<feature type="region of interest" description="Disordered" evidence="5">
    <location>
        <begin position="48"/>
        <end position="475"/>
    </location>
</feature>
<feature type="domain" description="MYND-type" evidence="7">
    <location>
        <begin position="20"/>
        <end position="58"/>
    </location>
</feature>
<feature type="domain" description="C2H2-type" evidence="6">
    <location>
        <begin position="506"/>
        <end position="536"/>
    </location>
</feature>
<evidence type="ECO:0000256" key="3">
    <source>
        <dbReference type="ARBA" id="ARBA00022833"/>
    </source>
</evidence>
<evidence type="ECO:0008006" key="10">
    <source>
        <dbReference type="Google" id="ProtNLM"/>
    </source>
</evidence>
<evidence type="ECO:0000256" key="4">
    <source>
        <dbReference type="PROSITE-ProRule" id="PRU00134"/>
    </source>
</evidence>
<feature type="compositionally biased region" description="Basic residues" evidence="5">
    <location>
        <begin position="529"/>
        <end position="542"/>
    </location>
</feature>
<keyword evidence="9" id="KW-1185">Reference proteome</keyword>
<sequence length="915" mass="98125">MHIDSHIVASMSPETKRVACYVCSKDSDRACPCEMGRRYCSRECQKVDWQERDHKSVCSQTVGAAKTPEKDSDKKVTAEGGDAEKDKTDTDKMEDSKDDSKDTSKDECKDDTKDDAKDESKDDTRATKNENSKDAKDTTSDDKTTETTASSATAVTPSEASKETSGTPNRPPNPAKSPAGTRAESPTSDTDTTKPHPSADSEKDKASAETRNDADADADGERVGEGNKKQATAEKDNAKRVSGQDSANSGVTTTGATAKPVKESSTDRKAVEASTATSESDKDTKSKSSDTPEESGGNVKAKAKASAKEPSTSKDETKVGKTQKERNNTDDTNKRGEKAAVAERKPRKGADTRQKTSKATAGGKGDTGGAAEAPKTGTKRTLHASTNMEKAQSEPRTATADSPPPARFSPPAAKVDTETAPNTKAKNGANGTRDKDYAKGGERVFSIKPSSKANAKPKAATAAPPPIVKDARATKNNAEVRAQANEKMLLDGKRRRRRFEELERNYICEFPNCGRPYASEHSLNQHVRLKHAVRSPDRRRRGFVSSKGIPPVAMKGHGSTSGRVIGRAPMGRPLSRHVSHQPTSSSGPMLEDPRSMRRHDSRPYGGPSHIGPPPPEFIVTSGDGEQQVVSKEHANKGSDKDTAGEAHAGANSHGKRPLENGALPVVAKDTGSPVQKPKLSVDQQQSGGLKKEIPWTRAQVEGPESGSPPQRHESQGGPPVGLRTRSVHYEQDIPGGGPKDRPPYEHGPPPHGGYYGMPHGADRGEWPPGPPEYNRYPGLPPDARGDPRYAPSATRDSWVEGQGPPPPGAGPPERDYRPYGPPDGYARYGGFPPGYYHDPREYYGAPRAHSPFTSDGRPAYMHGDYPPPPRSGYGGYGMPPSSHSSHAPHGDGYWADRRGYGPPAPRAEPSSYREM</sequence>